<evidence type="ECO:0000256" key="2">
    <source>
        <dbReference type="ARBA" id="ARBA00009477"/>
    </source>
</evidence>
<keyword evidence="3 9" id="KW-0813">Transport</keyword>
<feature type="domain" description="AprE-like beta-barrel" evidence="12">
    <location>
        <begin position="328"/>
        <end position="414"/>
    </location>
</feature>
<evidence type="ECO:0000313" key="14">
    <source>
        <dbReference type="Proteomes" id="UP000586093"/>
    </source>
</evidence>
<evidence type="ECO:0000256" key="6">
    <source>
        <dbReference type="ARBA" id="ARBA00022692"/>
    </source>
</evidence>
<keyword evidence="10" id="KW-0175">Coiled coil</keyword>
<dbReference type="PRINTS" id="PR01490">
    <property type="entry name" value="RTXTOXIND"/>
</dbReference>
<feature type="domain" description="AprE-like long alpha-helical hairpin" evidence="11">
    <location>
        <begin position="104"/>
        <end position="284"/>
    </location>
</feature>
<reference evidence="13 14" key="1">
    <citation type="submission" date="2020-08" db="EMBL/GenBank/DDBJ databases">
        <title>Aquariorum lacteus gen. nov., sp. nov., a new member of the family Comamonadaceae, isolated from freshwater aquarium.</title>
        <authorList>
            <person name="Chun S.-J."/>
        </authorList>
    </citation>
    <scope>NUCLEOTIDE SEQUENCE [LARGE SCALE GENOMIC DNA]</scope>
    <source>
        <strain evidence="13 14">SJAQ100</strain>
    </source>
</reference>
<evidence type="ECO:0000256" key="7">
    <source>
        <dbReference type="ARBA" id="ARBA00022989"/>
    </source>
</evidence>
<dbReference type="EMBL" id="JACIVI010000002">
    <property type="protein sequence ID" value="MBB1162059.1"/>
    <property type="molecule type" value="Genomic_DNA"/>
</dbReference>
<dbReference type="Gene3D" id="2.40.30.170">
    <property type="match status" value="1"/>
</dbReference>
<proteinExistence type="inferred from homology"/>
<name>A0A839HRU2_9BURK</name>
<comment type="subcellular location">
    <subcellularLocation>
        <location evidence="1 9">Cell inner membrane</location>
        <topology evidence="1 9">Single-pass membrane protein</topology>
    </subcellularLocation>
</comment>
<dbReference type="AlphaFoldDB" id="A0A839HRU2"/>
<dbReference type="Gene3D" id="2.40.50.100">
    <property type="match status" value="1"/>
</dbReference>
<dbReference type="InterPro" id="IPR058982">
    <property type="entry name" value="Beta-barrel_AprE"/>
</dbReference>
<evidence type="ECO:0000256" key="4">
    <source>
        <dbReference type="ARBA" id="ARBA00022475"/>
    </source>
</evidence>
<dbReference type="RefSeq" id="WP_182663594.1">
    <property type="nucleotide sequence ID" value="NZ_JACIVI010000002.1"/>
</dbReference>
<evidence type="ECO:0000256" key="3">
    <source>
        <dbReference type="ARBA" id="ARBA00022448"/>
    </source>
</evidence>
<feature type="coiled-coil region" evidence="10">
    <location>
        <begin position="177"/>
        <end position="285"/>
    </location>
</feature>
<keyword evidence="7" id="KW-1133">Transmembrane helix</keyword>
<evidence type="ECO:0000313" key="13">
    <source>
        <dbReference type="EMBL" id="MBB1162059.1"/>
    </source>
</evidence>
<dbReference type="Proteomes" id="UP000586093">
    <property type="component" value="Unassembled WGS sequence"/>
</dbReference>
<evidence type="ECO:0000256" key="1">
    <source>
        <dbReference type="ARBA" id="ARBA00004377"/>
    </source>
</evidence>
<sequence>MSGSNAEQFLERLKRKHDEPAPRGWRAWGPKAGVATVLTALAVALFIPVESTITASGQIVPSARTKTVQHLEGGIVGEVLVKEGQQVKAGDELLRIDLGAAGLNLEEITAKVAALRAAQLRLTAESTGATLSASAFPEDIPPEVRDAELQAYRARLLEQEGQEMAARSQVQIHASRGQEVQAKIEGLKIRVEILKSEYELTAQLAREKLVAELEALQLRKEYETARAELSSTRQGLVSAQAAADEARGKLAEAEGRFRRRAAEELLTTERNLSTASEDLRRARSQRERTSITAPATGIVKGLRSGQPGWVVKPGEQVLEIVPTDALIEVEARLKPADRGLVTAGMPVKIKVSAYDFLRYGALEGKVLRIAADADKAPESQESYFKMVVETEGTALGKTKQPVTPGMQADVDVIIGHQPFIWFLLRPVLKVSAEAFREP</sequence>
<dbReference type="NCBIfam" id="TIGR01843">
    <property type="entry name" value="type_I_hlyD"/>
    <property type="match status" value="1"/>
</dbReference>
<dbReference type="Pfam" id="PF26002">
    <property type="entry name" value="Beta-barrel_AprE"/>
    <property type="match status" value="1"/>
</dbReference>
<dbReference type="Pfam" id="PF25994">
    <property type="entry name" value="HH_AprE"/>
    <property type="match status" value="1"/>
</dbReference>
<protein>
    <recommendedName>
        <fullName evidence="9">Membrane fusion protein (MFP) family protein</fullName>
    </recommendedName>
</protein>
<keyword evidence="5 9" id="KW-0997">Cell inner membrane</keyword>
<dbReference type="PANTHER" id="PTHR30386:SF26">
    <property type="entry name" value="TRANSPORT PROTEIN COMB"/>
    <property type="match status" value="1"/>
</dbReference>
<keyword evidence="14" id="KW-1185">Reference proteome</keyword>
<keyword evidence="6" id="KW-0812">Transmembrane</keyword>
<comment type="caution">
    <text evidence="13">The sequence shown here is derived from an EMBL/GenBank/DDBJ whole genome shotgun (WGS) entry which is preliminary data.</text>
</comment>
<evidence type="ECO:0000256" key="5">
    <source>
        <dbReference type="ARBA" id="ARBA00022519"/>
    </source>
</evidence>
<dbReference type="InterPro" id="IPR010129">
    <property type="entry name" value="T1SS_HlyD"/>
</dbReference>
<evidence type="ECO:0000259" key="12">
    <source>
        <dbReference type="Pfam" id="PF26002"/>
    </source>
</evidence>
<dbReference type="InterPro" id="IPR050739">
    <property type="entry name" value="MFP"/>
</dbReference>
<dbReference type="GO" id="GO:0015031">
    <property type="term" value="P:protein transport"/>
    <property type="evidence" value="ECO:0007669"/>
    <property type="project" value="InterPro"/>
</dbReference>
<comment type="similarity">
    <text evidence="2 9">Belongs to the membrane fusion protein (MFP) (TC 8.A.1) family.</text>
</comment>
<evidence type="ECO:0000259" key="11">
    <source>
        <dbReference type="Pfam" id="PF25994"/>
    </source>
</evidence>
<evidence type="ECO:0000256" key="9">
    <source>
        <dbReference type="RuleBase" id="RU365093"/>
    </source>
</evidence>
<keyword evidence="8" id="KW-0472">Membrane</keyword>
<organism evidence="13 14">
    <name type="scientific">Aquariibacter albus</name>
    <dbReference type="NCBI Taxonomy" id="2759899"/>
    <lineage>
        <taxon>Bacteria</taxon>
        <taxon>Pseudomonadati</taxon>
        <taxon>Pseudomonadota</taxon>
        <taxon>Betaproteobacteria</taxon>
        <taxon>Burkholderiales</taxon>
        <taxon>Sphaerotilaceae</taxon>
        <taxon>Aquariibacter</taxon>
    </lineage>
</organism>
<dbReference type="InterPro" id="IPR058781">
    <property type="entry name" value="HH_AprE-like"/>
</dbReference>
<evidence type="ECO:0000256" key="8">
    <source>
        <dbReference type="ARBA" id="ARBA00023136"/>
    </source>
</evidence>
<accession>A0A839HRU2</accession>
<dbReference type="GO" id="GO:0005886">
    <property type="term" value="C:plasma membrane"/>
    <property type="evidence" value="ECO:0007669"/>
    <property type="project" value="UniProtKB-SubCell"/>
</dbReference>
<evidence type="ECO:0000256" key="10">
    <source>
        <dbReference type="SAM" id="Coils"/>
    </source>
</evidence>
<gene>
    <name evidence="13" type="ORF">H4F90_08705</name>
</gene>
<keyword evidence="4 9" id="KW-1003">Cell membrane</keyword>
<dbReference type="PANTHER" id="PTHR30386">
    <property type="entry name" value="MEMBRANE FUSION SUBUNIT OF EMRAB-TOLC MULTIDRUG EFFLUX PUMP"/>
    <property type="match status" value="1"/>
</dbReference>